<dbReference type="Proteomes" id="UP001060070">
    <property type="component" value="Chromosome"/>
</dbReference>
<dbReference type="RefSeq" id="WP_155924935.1">
    <property type="nucleotide sequence ID" value="NZ_CP088147.1"/>
</dbReference>
<evidence type="ECO:0000313" key="2">
    <source>
        <dbReference type="Proteomes" id="UP001060070"/>
    </source>
</evidence>
<evidence type="ECO:0000313" key="1">
    <source>
        <dbReference type="EMBL" id="UTU52187.1"/>
    </source>
</evidence>
<keyword evidence="2" id="KW-1185">Reference proteome</keyword>
<dbReference type="EMBL" id="CP088147">
    <property type="protein sequence ID" value="UTU52187.1"/>
    <property type="molecule type" value="Genomic_DNA"/>
</dbReference>
<gene>
    <name evidence="1" type="ORF">LRP29_01660</name>
</gene>
<accession>A0AB38TD45</accession>
<name>A0AB38TD45_9HYPH</name>
<protein>
    <submittedName>
        <fullName evidence="1">Uncharacterized protein</fullName>
    </submittedName>
</protein>
<dbReference type="AlphaFoldDB" id="A0AB38TD45"/>
<organism evidence="1 2">
    <name type="scientific">Mesorhizobium ciceri</name>
    <dbReference type="NCBI Taxonomy" id="39645"/>
    <lineage>
        <taxon>Bacteria</taxon>
        <taxon>Pseudomonadati</taxon>
        <taxon>Pseudomonadota</taxon>
        <taxon>Alphaproteobacteria</taxon>
        <taxon>Hyphomicrobiales</taxon>
        <taxon>Phyllobacteriaceae</taxon>
        <taxon>Mesorhizobium</taxon>
    </lineage>
</organism>
<sequence length="46" mass="5108">MIMNLYLGASRLLRSRPGVMSGGRPDQAVVVVGDDQGQAPPLRWRW</sequence>
<proteinExistence type="predicted"/>
<reference evidence="1 2" key="1">
    <citation type="journal article" date="2022" name="Microbiol. Resour. Announc.">
        <title>Complete Genome Sequence of Mesorhizobium ciceri Strain R30, a Rhizobium Used as a Commercial Inoculant for Chickpea in Argentina.</title>
        <authorList>
            <person name="Foresto E."/>
            <person name="Revale S."/>
            <person name="Primo E."/>
            <person name="Nievas F."/>
            <person name="Carezzano E."/>
            <person name="Puente M."/>
            <person name="Alzari P."/>
            <person name="Mart M."/>
            <person name="Ben-Assaya M."/>
            <person name="Mornico D."/>
            <person name="Santoro M."/>
            <person name="Mart F."/>
            <person name="Giordano W."/>
            <person name="Bogino P."/>
        </authorList>
    </citation>
    <scope>NUCLEOTIDE SEQUENCE [LARGE SCALE GENOMIC DNA]</scope>
    <source>
        <strain evidence="1 2">R30</strain>
    </source>
</reference>